<evidence type="ECO:0000313" key="2">
    <source>
        <dbReference type="Proteomes" id="UP000005801"/>
    </source>
</evidence>
<keyword evidence="2" id="KW-1185">Reference proteome</keyword>
<comment type="caution">
    <text evidence="1">The sequence shown here is derived from an EMBL/GenBank/DDBJ whole genome shotgun (WGS) entry which is preliminary data.</text>
</comment>
<gene>
    <name evidence="1" type="ORF">PPSIR1_41184</name>
</gene>
<dbReference type="OrthoDB" id="5509336at2"/>
<sequence length="173" mass="19756">MNASTPSPSDEFEVPSVTLRYRLQDEDDWQEREVGFEEFFGGGASQPSDLFHDVDWIPQHAAVNLLDVETADLAVTEVTFSGRGGERLTVKETFWNHGHSRIIEVMQQLGPDEEPYWEVIVDLRRESGSETYELIRLGRERGAVVPLHHAISHARPDGSRRDVTIYPSRPDRR</sequence>
<accession>A6GIR8</accession>
<dbReference type="EMBL" id="ABCS01000141">
    <property type="protein sequence ID" value="EDM74256.1"/>
    <property type="molecule type" value="Genomic_DNA"/>
</dbReference>
<dbReference type="Proteomes" id="UP000005801">
    <property type="component" value="Unassembled WGS sequence"/>
</dbReference>
<protein>
    <submittedName>
        <fullName evidence="1">Uncharacterized protein</fullName>
    </submittedName>
</protein>
<proteinExistence type="predicted"/>
<name>A6GIR8_9BACT</name>
<dbReference type="AlphaFoldDB" id="A6GIR8"/>
<organism evidence="1 2">
    <name type="scientific">Plesiocystis pacifica SIR-1</name>
    <dbReference type="NCBI Taxonomy" id="391625"/>
    <lineage>
        <taxon>Bacteria</taxon>
        <taxon>Pseudomonadati</taxon>
        <taxon>Myxococcota</taxon>
        <taxon>Polyangia</taxon>
        <taxon>Nannocystales</taxon>
        <taxon>Nannocystaceae</taxon>
        <taxon>Plesiocystis</taxon>
    </lineage>
</organism>
<evidence type="ECO:0000313" key="1">
    <source>
        <dbReference type="EMBL" id="EDM74256.1"/>
    </source>
</evidence>
<reference evidence="1 2" key="1">
    <citation type="submission" date="2007-06" db="EMBL/GenBank/DDBJ databases">
        <authorList>
            <person name="Shimkets L."/>
            <person name="Ferriera S."/>
            <person name="Johnson J."/>
            <person name="Kravitz S."/>
            <person name="Beeson K."/>
            <person name="Sutton G."/>
            <person name="Rogers Y.-H."/>
            <person name="Friedman R."/>
            <person name="Frazier M."/>
            <person name="Venter J.C."/>
        </authorList>
    </citation>
    <scope>NUCLEOTIDE SEQUENCE [LARGE SCALE GENOMIC DNA]</scope>
    <source>
        <strain evidence="1 2">SIR-1</strain>
    </source>
</reference>
<dbReference type="RefSeq" id="WP_006976604.1">
    <property type="nucleotide sequence ID" value="NZ_ABCS01000141.1"/>
</dbReference>